<gene>
    <name evidence="3" type="ORF">CLF_103476</name>
</gene>
<evidence type="ECO:0000256" key="2">
    <source>
        <dbReference type="SAM" id="Phobius"/>
    </source>
</evidence>
<keyword evidence="2" id="KW-0472">Membrane</keyword>
<dbReference type="Proteomes" id="UP000008909">
    <property type="component" value="Unassembled WGS sequence"/>
</dbReference>
<keyword evidence="2" id="KW-0812">Transmembrane</keyword>
<protein>
    <submittedName>
        <fullName evidence="3">Uncharacterized protein</fullName>
    </submittedName>
</protein>
<feature type="region of interest" description="Disordered" evidence="1">
    <location>
        <begin position="126"/>
        <end position="151"/>
    </location>
</feature>
<evidence type="ECO:0000256" key="1">
    <source>
        <dbReference type="SAM" id="MobiDB-lite"/>
    </source>
</evidence>
<name>G7YNH1_CLOSI</name>
<evidence type="ECO:0000313" key="3">
    <source>
        <dbReference type="EMBL" id="GAA54502.1"/>
    </source>
</evidence>
<feature type="non-terminal residue" evidence="3">
    <location>
        <position position="1"/>
    </location>
</feature>
<evidence type="ECO:0000313" key="4">
    <source>
        <dbReference type="Proteomes" id="UP000008909"/>
    </source>
</evidence>
<reference evidence="3" key="1">
    <citation type="journal article" date="2011" name="Genome Biol.">
        <title>The draft genome of the carcinogenic human liver fluke Clonorchis sinensis.</title>
        <authorList>
            <person name="Wang X."/>
            <person name="Chen W."/>
            <person name="Huang Y."/>
            <person name="Sun J."/>
            <person name="Men J."/>
            <person name="Liu H."/>
            <person name="Luo F."/>
            <person name="Guo L."/>
            <person name="Lv X."/>
            <person name="Deng C."/>
            <person name="Zhou C."/>
            <person name="Fan Y."/>
            <person name="Li X."/>
            <person name="Huang L."/>
            <person name="Hu Y."/>
            <person name="Liang C."/>
            <person name="Hu X."/>
            <person name="Xu J."/>
            <person name="Yu X."/>
        </authorList>
    </citation>
    <scope>NUCLEOTIDE SEQUENCE [LARGE SCALE GENOMIC DNA]</scope>
    <source>
        <strain evidence="3">Henan</strain>
    </source>
</reference>
<dbReference type="EMBL" id="DF143897">
    <property type="protein sequence ID" value="GAA54502.1"/>
    <property type="molecule type" value="Genomic_DNA"/>
</dbReference>
<feature type="region of interest" description="Disordered" evidence="1">
    <location>
        <begin position="331"/>
        <end position="351"/>
    </location>
</feature>
<proteinExistence type="predicted"/>
<keyword evidence="4" id="KW-1185">Reference proteome</keyword>
<dbReference type="AlphaFoldDB" id="G7YNH1"/>
<reference key="2">
    <citation type="submission" date="2011-10" db="EMBL/GenBank/DDBJ databases">
        <title>The genome and transcriptome sequence of Clonorchis sinensis provide insights into the carcinogenic liver fluke.</title>
        <authorList>
            <person name="Wang X."/>
            <person name="Huang Y."/>
            <person name="Chen W."/>
            <person name="Liu H."/>
            <person name="Guo L."/>
            <person name="Chen Y."/>
            <person name="Luo F."/>
            <person name="Zhou W."/>
            <person name="Sun J."/>
            <person name="Mao Q."/>
            <person name="Liang P."/>
            <person name="Zhou C."/>
            <person name="Tian Y."/>
            <person name="Men J."/>
            <person name="Lv X."/>
            <person name="Huang L."/>
            <person name="Zhou J."/>
            <person name="Hu Y."/>
            <person name="Li R."/>
            <person name="Zhang F."/>
            <person name="Lei H."/>
            <person name="Li X."/>
            <person name="Hu X."/>
            <person name="Liang C."/>
            <person name="Xu J."/>
            <person name="Wu Z."/>
            <person name="Yu X."/>
        </authorList>
    </citation>
    <scope>NUCLEOTIDE SEQUENCE</scope>
    <source>
        <strain>Henan</strain>
    </source>
</reference>
<keyword evidence="2" id="KW-1133">Transmembrane helix</keyword>
<feature type="transmembrane region" description="Helical" evidence="2">
    <location>
        <begin position="193"/>
        <end position="218"/>
    </location>
</feature>
<organism evidence="3 4">
    <name type="scientific">Clonorchis sinensis</name>
    <name type="common">Chinese liver fluke</name>
    <dbReference type="NCBI Taxonomy" id="79923"/>
    <lineage>
        <taxon>Eukaryota</taxon>
        <taxon>Metazoa</taxon>
        <taxon>Spiralia</taxon>
        <taxon>Lophotrochozoa</taxon>
        <taxon>Platyhelminthes</taxon>
        <taxon>Trematoda</taxon>
        <taxon>Digenea</taxon>
        <taxon>Opisthorchiida</taxon>
        <taxon>Opisthorchiata</taxon>
        <taxon>Opisthorchiidae</taxon>
        <taxon>Clonorchis</taxon>
    </lineage>
</organism>
<sequence length="351" mass="40277">ERIVKRLTTLVHNYFNGRKRPKERTIQPVRFIHNNSKPCIRSAYERIGRLIHRLACLPSASTTNHQTVLKKDDLSPYQRANIPLAVVWFAEVDIALCQSMEHLCTFRHQERGQLSSLLPYSVWTHQSGQNDDRPNESDVNEDSSNSAYQAPSSANSCLLTVVSHSSLITKRLGLWKRTYYADWMYKVNIFRLVLYYAGMAANLFLTMTAAHCNFSYVIPKVLLITQSFVDSLLSFANHLFCVDEEAATNGTTFADYYLWKDRIHRKRDRNRILQYTIANVMERERQEHTDSAQMRKQGLVPKTVVVIPLLLLEKSRNNSFVSATDVLMTTTPSTSTSGHIPQRLQSCTEKS</sequence>
<accession>G7YNH1</accession>